<dbReference type="InterPro" id="IPR036155">
    <property type="entry name" value="Crypto/Photolyase_N_sf"/>
</dbReference>
<dbReference type="PANTHER" id="PTHR11455">
    <property type="entry name" value="CRYPTOCHROME"/>
    <property type="match status" value="1"/>
</dbReference>
<accession>A0A8U7MWF4</accession>
<dbReference type="GO" id="GO:0071949">
    <property type="term" value="F:FAD binding"/>
    <property type="evidence" value="ECO:0007669"/>
    <property type="project" value="TreeGrafter"/>
</dbReference>
<reference evidence="8" key="2">
    <citation type="submission" date="2025-08" db="UniProtKB">
        <authorList>
            <consortium name="Ensembl"/>
        </authorList>
    </citation>
    <scope>IDENTIFICATION</scope>
</reference>
<dbReference type="GO" id="GO:0003904">
    <property type="term" value="F:deoxyribodipyrimidine photo-lyase activity"/>
    <property type="evidence" value="ECO:0007669"/>
    <property type="project" value="TreeGrafter"/>
</dbReference>
<feature type="site" description="Electron transfer via tryptophanyl radical" evidence="6">
    <location>
        <position position="377"/>
    </location>
</feature>
<feature type="site" description="Electron transfer via tryptophanyl radical" evidence="6">
    <location>
        <position position="400"/>
    </location>
</feature>
<gene>
    <name evidence="8" type="primary">LOC116439077</name>
</gene>
<sequence>MSGTAGTAICLLRCDLRAHDNQVLHWAQHNADFVIPLYCFDPRHYLGTHWHGFPKTGPHRLRFLLESVEDLRETLKKKGSTLVVRKGKPEDVVRDLITQLGSVSAVVFHEEATQEELDVEKGLCQVCGQHGVKIQTFWGSTLYHRDDLPFRPIDRLPDVYTHFRKALESQAKVRPTLRMADQLKPLAPGLEEGSIPTMEDFGQKDPVTDPRTAFPCSGGETQALMRLQYYFWDTNLVASYKETRNGLVGMDYSTKFAPWLALGCISPRYIYEQIQKYERERTANQSTYWVLFELLWRDYFRFVALKYSRRIFSLRGLQSKEIPWKKDLQLFDCWKDGKTGVPFVDANMRELSATGFMSNRGRQNVASFLTKDLGLDWRMGAEWFEYLLVDYDVCSNYGNWLYSAGIGTDPRDNRKFNMIKQGLDYDGNGDYIRLWVPELQGIKGADIHTPWVLSSAALSQAGVTLGESYPRPVVTAPEWSRHIPQRPVSTGKAETGWEGSRGLLCISLCEFCSSFSGVKGKKLF</sequence>
<comment type="cofactor">
    <cofactor evidence="5 7">
        <name>FAD</name>
        <dbReference type="ChEBI" id="CHEBI:57692"/>
    </cofactor>
    <text evidence="5 7">Binds 1 FAD per subunit.</text>
</comment>
<feature type="site" description="Electron transfer via tryptophanyl radical" evidence="6">
    <location>
        <position position="324"/>
    </location>
</feature>
<dbReference type="Ensembl" id="ENSCMUT00000018476.2">
    <property type="protein sequence ID" value="ENSCMUP00000017216.2"/>
    <property type="gene ID" value="ENSCMUG00000010675.2"/>
</dbReference>
<feature type="binding site" evidence="5">
    <location>
        <position position="240"/>
    </location>
    <ligand>
        <name>FAD</name>
        <dbReference type="ChEBI" id="CHEBI:57692"/>
    </ligand>
</feature>
<dbReference type="InterPro" id="IPR006050">
    <property type="entry name" value="DNA_photolyase_N"/>
</dbReference>
<reference evidence="8" key="3">
    <citation type="submission" date="2025-09" db="UniProtKB">
        <authorList>
            <consortium name="Ensembl"/>
        </authorList>
    </citation>
    <scope>IDENTIFICATION</scope>
</reference>
<evidence type="ECO:0000313" key="9">
    <source>
        <dbReference type="Proteomes" id="UP000694553"/>
    </source>
</evidence>
<evidence type="ECO:0000256" key="3">
    <source>
        <dbReference type="ARBA" id="ARBA00022827"/>
    </source>
</evidence>
<dbReference type="Pfam" id="PF03441">
    <property type="entry name" value="FAD_binding_7"/>
    <property type="match status" value="1"/>
</dbReference>
<evidence type="ECO:0000256" key="5">
    <source>
        <dbReference type="PIRSR" id="PIRSR602081-1"/>
    </source>
</evidence>
<evidence type="ECO:0000256" key="4">
    <source>
        <dbReference type="ARBA" id="ARBA00022991"/>
    </source>
</evidence>
<dbReference type="InterPro" id="IPR014133">
    <property type="entry name" value="Cry_DASH"/>
</dbReference>
<dbReference type="Gene3D" id="1.10.579.10">
    <property type="entry name" value="DNA Cyclobutane Dipyrimidine Photolyase, subunit A, domain 3"/>
    <property type="match status" value="1"/>
</dbReference>
<keyword evidence="3 5" id="KW-0274">FAD</keyword>
<dbReference type="InterPro" id="IPR002081">
    <property type="entry name" value="Cryptochrome/DNA_photolyase_1"/>
</dbReference>
<dbReference type="Proteomes" id="UP000694553">
    <property type="component" value="Unassembled WGS sequence"/>
</dbReference>
<dbReference type="GO" id="GO:0000719">
    <property type="term" value="P:photoreactive repair"/>
    <property type="evidence" value="ECO:0007669"/>
    <property type="project" value="TreeGrafter"/>
</dbReference>
<comment type="similarity">
    <text evidence="1 7">Belongs to the DNA photolyase class-1 family.</text>
</comment>
<dbReference type="InterPro" id="IPR005101">
    <property type="entry name" value="Cryptochr/Photolyase_FAD-bd"/>
</dbReference>
<comment type="function">
    <text evidence="7">May have a photoreceptor function.</text>
</comment>
<dbReference type="GO" id="GO:0003684">
    <property type="term" value="F:damaged DNA binding"/>
    <property type="evidence" value="ECO:0007669"/>
    <property type="project" value="TreeGrafter"/>
</dbReference>
<name>A0A8C3EAN3_CORMO</name>
<reference evidence="9" key="1">
    <citation type="submission" date="2019-10" db="EMBL/GenBank/DDBJ databases">
        <title>Corvus moneduloides (New Caledonian crow) genome, bCorMon1, primary haplotype.</title>
        <authorList>
            <person name="Rutz C."/>
            <person name="Fungtammasan C."/>
            <person name="Mountcastle J."/>
            <person name="Formenti G."/>
            <person name="Chow W."/>
            <person name="Howe K."/>
            <person name="Steele M.P."/>
            <person name="Fernandes J."/>
            <person name="Gilbert M.T.P."/>
            <person name="Fedrigo O."/>
            <person name="Jarvis E.D."/>
            <person name="Gemmell N."/>
        </authorList>
    </citation>
    <scope>NUCLEOTIDE SEQUENCE [LARGE SCALE GENOMIC DNA]</scope>
</reference>
<evidence type="ECO:0000256" key="6">
    <source>
        <dbReference type="PIRSR" id="PIRSR602081-2"/>
    </source>
</evidence>
<dbReference type="NCBIfam" id="TIGR02765">
    <property type="entry name" value="crypto_DASH"/>
    <property type="match status" value="1"/>
</dbReference>
<organism evidence="8 9">
    <name type="scientific">Corvus moneduloides</name>
    <name type="common">New Caledonian crow</name>
    <dbReference type="NCBI Taxonomy" id="1196302"/>
    <lineage>
        <taxon>Eukaryota</taxon>
        <taxon>Metazoa</taxon>
        <taxon>Chordata</taxon>
        <taxon>Craniata</taxon>
        <taxon>Vertebrata</taxon>
        <taxon>Euteleostomi</taxon>
        <taxon>Archelosauria</taxon>
        <taxon>Archosauria</taxon>
        <taxon>Dinosauria</taxon>
        <taxon>Saurischia</taxon>
        <taxon>Theropoda</taxon>
        <taxon>Coelurosauria</taxon>
        <taxon>Aves</taxon>
        <taxon>Neognathae</taxon>
        <taxon>Neoaves</taxon>
        <taxon>Telluraves</taxon>
        <taxon>Australaves</taxon>
        <taxon>Passeriformes</taxon>
        <taxon>Corvoidea</taxon>
        <taxon>Corvidae</taxon>
        <taxon>Corvus</taxon>
    </lineage>
</organism>
<dbReference type="PRINTS" id="PR00147">
    <property type="entry name" value="DNAPHOTLYASE"/>
</dbReference>
<dbReference type="InterPro" id="IPR036134">
    <property type="entry name" value="Crypto/Photolyase_FAD-like_sf"/>
</dbReference>
<feature type="binding site" evidence="5">
    <location>
        <begin position="390"/>
        <end position="392"/>
    </location>
    <ligand>
        <name>FAD</name>
        <dbReference type="ChEBI" id="CHEBI:57692"/>
    </ligand>
</feature>
<dbReference type="SUPFAM" id="SSF52425">
    <property type="entry name" value="Cryptochrome/photolyase, N-terminal domain"/>
    <property type="match status" value="1"/>
</dbReference>
<evidence type="ECO:0000256" key="2">
    <source>
        <dbReference type="ARBA" id="ARBA00022630"/>
    </source>
</evidence>
<accession>A0A8C3EAN3</accession>
<evidence type="ECO:0000313" key="8">
    <source>
        <dbReference type="Ensembl" id="ENSCMUP00000017216.2"/>
    </source>
</evidence>
<dbReference type="AlphaFoldDB" id="A0A8C3EAN3"/>
<dbReference type="SUPFAM" id="SSF48173">
    <property type="entry name" value="Cryptochrome/photolyase FAD-binding domain"/>
    <property type="match status" value="1"/>
</dbReference>
<keyword evidence="4 7" id="KW-0157">Chromophore</keyword>
<evidence type="ECO:0000256" key="7">
    <source>
        <dbReference type="RuleBase" id="RU367151"/>
    </source>
</evidence>
<dbReference type="InterPro" id="IPR014729">
    <property type="entry name" value="Rossmann-like_a/b/a_fold"/>
</dbReference>
<keyword evidence="9" id="KW-1185">Reference proteome</keyword>
<comment type="cofactor">
    <cofactor evidence="7">
        <name>(6R)-5,10-methylene-5,6,7,8-tetrahydrofolate</name>
        <dbReference type="ChEBI" id="CHEBI:15636"/>
    </cofactor>
    <text evidence="7">Binds 1 5,10-methenyltetrahydrofolate (MTHF) per subunit.</text>
</comment>
<keyword evidence="2 5" id="KW-0285">Flavoprotein</keyword>
<dbReference type="Gene3D" id="1.25.40.80">
    <property type="match status" value="1"/>
</dbReference>
<dbReference type="OMA" id="KFWRCGP"/>
<proteinExistence type="inferred from homology"/>
<dbReference type="Pfam" id="PF00875">
    <property type="entry name" value="DNA_photolyase"/>
    <property type="match status" value="1"/>
</dbReference>
<dbReference type="PANTHER" id="PTHR11455:SF22">
    <property type="entry name" value="CRYPTOCHROME DASH"/>
    <property type="match status" value="1"/>
</dbReference>
<dbReference type="PROSITE" id="PS51645">
    <property type="entry name" value="PHR_CRY_ALPHA_BETA"/>
    <property type="match status" value="1"/>
</dbReference>
<dbReference type="Gene3D" id="3.40.50.620">
    <property type="entry name" value="HUPs"/>
    <property type="match status" value="1"/>
</dbReference>
<evidence type="ECO:0000256" key="1">
    <source>
        <dbReference type="ARBA" id="ARBA00005862"/>
    </source>
</evidence>
<protein>
    <recommendedName>
        <fullName evidence="7">Cryptochrome DASH</fullName>
    </recommendedName>
</protein>